<evidence type="ECO:0000256" key="1">
    <source>
        <dbReference type="ARBA" id="ARBA00004496"/>
    </source>
</evidence>
<dbReference type="InterPro" id="IPR014729">
    <property type="entry name" value="Rossmann-like_a/b/a_fold"/>
</dbReference>
<dbReference type="Pfam" id="PF11734">
    <property type="entry name" value="TilS_C"/>
    <property type="match status" value="1"/>
</dbReference>
<feature type="domain" description="Lysidine-tRNA(Ile) synthetase C-terminal" evidence="10">
    <location>
        <begin position="398"/>
        <end position="470"/>
    </location>
</feature>
<comment type="function">
    <text evidence="8">Ligates lysine onto the cytidine present at position 34 of the AUA codon-specific tRNA(Ile) that contains the anticodon CAU, in an ATP-dependent manner. Cytidine is converted to lysidine, thus changing the amino acid specificity of the tRNA from methionine to isoleucine.</text>
</comment>
<dbReference type="GO" id="GO:0006400">
    <property type="term" value="P:tRNA modification"/>
    <property type="evidence" value="ECO:0007669"/>
    <property type="project" value="UniProtKB-UniRule"/>
</dbReference>
<sequence length="507" mass="54350">MVGGSIPPAATTANPAALADRLTSRGRGAAASPAGGHQPPTDMGPAKLSPGSVKRQRVLIDLAGDLSLVAGRRVLVAVSGGPDSTALLRWLLEHGIEVSVAHFDHGLRPESASEAGQVKRLAARLGVQLISERRSAPLASGNRQAAARAARYEFLSTARRDVGAEVVALAHTADDVVEGALMHLSRGAALAGLRGMPKVRGHHVRPFLAVWRSDIERYLSERGETPLRDPANREVQRSRRAWVRHILLPQLSADRPGLEERIWRAAQAAATRQEELETAAQALLNEICSGAGRVLSLKRTRLLEAPKSVRLEAHRQVYGQLTGLPGLNRRQLEQLDQLTRSGITGQSCDLPRKVSFHVERESVTVLVEQPAATYRLSMRPCAGCADPLAAHLRSDLELRLGKRAPGLRLRPSEAGSRKLQDVLTDAGVPRRLRDEWPLVFAGEHLAWVPGVAVDVDLAAVPGAPGMHVSVEPVSGAVGQVAGDSAGTRLLELRTEPDPRAGGRRGRC</sequence>
<evidence type="ECO:0000313" key="11">
    <source>
        <dbReference type="EMBL" id="MBJ7602506.1"/>
    </source>
</evidence>
<dbReference type="NCBIfam" id="TIGR02433">
    <property type="entry name" value="lysidine_TilS_C"/>
    <property type="match status" value="1"/>
</dbReference>
<dbReference type="InterPro" id="IPR012796">
    <property type="entry name" value="Lysidine-tRNA-synth_C"/>
</dbReference>
<dbReference type="GO" id="GO:0005737">
    <property type="term" value="C:cytoplasm"/>
    <property type="evidence" value="ECO:0007669"/>
    <property type="project" value="UniProtKB-SubCell"/>
</dbReference>
<dbReference type="EMBL" id="JAEKNQ010000019">
    <property type="protein sequence ID" value="MBJ7602506.1"/>
    <property type="molecule type" value="Genomic_DNA"/>
</dbReference>
<organism evidence="11 12">
    <name type="scientific">Candidatus Dormiibacter inghamiae</name>
    <dbReference type="NCBI Taxonomy" id="3127013"/>
    <lineage>
        <taxon>Bacteria</taxon>
        <taxon>Bacillati</taxon>
        <taxon>Candidatus Dormiibacterota</taxon>
        <taxon>Candidatus Dormibacteria</taxon>
        <taxon>Candidatus Dormibacterales</taxon>
        <taxon>Candidatus Dormibacteraceae</taxon>
        <taxon>Candidatus Dormiibacter</taxon>
    </lineage>
</organism>
<dbReference type="SMART" id="SM00977">
    <property type="entry name" value="TilS_C"/>
    <property type="match status" value="1"/>
</dbReference>
<feature type="region of interest" description="Disordered" evidence="9">
    <location>
        <begin position="23"/>
        <end position="50"/>
    </location>
</feature>
<keyword evidence="4 8" id="KW-0819">tRNA processing</keyword>
<feature type="compositionally biased region" description="Low complexity" evidence="9">
    <location>
        <begin position="23"/>
        <end position="36"/>
    </location>
</feature>
<comment type="catalytic activity">
    <reaction evidence="7 8">
        <text>cytidine(34) in tRNA(Ile2) + L-lysine + ATP = lysidine(34) in tRNA(Ile2) + AMP + diphosphate + H(+)</text>
        <dbReference type="Rhea" id="RHEA:43744"/>
        <dbReference type="Rhea" id="RHEA-COMP:10625"/>
        <dbReference type="Rhea" id="RHEA-COMP:10670"/>
        <dbReference type="ChEBI" id="CHEBI:15378"/>
        <dbReference type="ChEBI" id="CHEBI:30616"/>
        <dbReference type="ChEBI" id="CHEBI:32551"/>
        <dbReference type="ChEBI" id="CHEBI:33019"/>
        <dbReference type="ChEBI" id="CHEBI:82748"/>
        <dbReference type="ChEBI" id="CHEBI:83665"/>
        <dbReference type="ChEBI" id="CHEBI:456215"/>
        <dbReference type="EC" id="6.3.4.19"/>
    </reaction>
</comment>
<dbReference type="PANTHER" id="PTHR43033">
    <property type="entry name" value="TRNA(ILE)-LYSIDINE SYNTHASE-RELATED"/>
    <property type="match status" value="1"/>
</dbReference>
<evidence type="ECO:0000256" key="3">
    <source>
        <dbReference type="ARBA" id="ARBA00022598"/>
    </source>
</evidence>
<dbReference type="Gene3D" id="3.40.50.620">
    <property type="entry name" value="HUPs"/>
    <property type="match status" value="1"/>
</dbReference>
<evidence type="ECO:0000256" key="9">
    <source>
        <dbReference type="SAM" id="MobiDB-lite"/>
    </source>
</evidence>
<protein>
    <recommendedName>
        <fullName evidence="8">tRNA(Ile)-lysidine synthase</fullName>
        <ecNumber evidence="8">6.3.4.19</ecNumber>
    </recommendedName>
    <alternativeName>
        <fullName evidence="8">tRNA(Ile)-2-lysyl-cytidine synthase</fullName>
    </alternativeName>
    <alternativeName>
        <fullName evidence="8">tRNA(Ile)-lysidine synthetase</fullName>
    </alternativeName>
</protein>
<dbReference type="EC" id="6.3.4.19" evidence="8"/>
<dbReference type="InterPro" id="IPR012795">
    <property type="entry name" value="tRNA_Ile_lys_synt_N"/>
</dbReference>
<comment type="subcellular location">
    <subcellularLocation>
        <location evidence="1 8">Cytoplasm</location>
    </subcellularLocation>
</comment>
<dbReference type="RefSeq" id="WP_338177057.1">
    <property type="nucleotide sequence ID" value="NZ_JAEKNQ010000019.1"/>
</dbReference>
<dbReference type="GO" id="GO:0032267">
    <property type="term" value="F:tRNA(Ile)-lysidine synthase activity"/>
    <property type="evidence" value="ECO:0007669"/>
    <property type="project" value="UniProtKB-EC"/>
</dbReference>
<dbReference type="InterPro" id="IPR011063">
    <property type="entry name" value="TilS/TtcA_N"/>
</dbReference>
<dbReference type="AlphaFoldDB" id="A0A934KFK8"/>
<evidence type="ECO:0000256" key="4">
    <source>
        <dbReference type="ARBA" id="ARBA00022694"/>
    </source>
</evidence>
<proteinExistence type="inferred from homology"/>
<dbReference type="SUPFAM" id="SSF82829">
    <property type="entry name" value="MesJ substrate recognition domain-like"/>
    <property type="match status" value="1"/>
</dbReference>
<dbReference type="PANTHER" id="PTHR43033:SF1">
    <property type="entry name" value="TRNA(ILE)-LYSIDINE SYNTHASE-RELATED"/>
    <property type="match status" value="1"/>
</dbReference>
<dbReference type="CDD" id="cd01992">
    <property type="entry name" value="TilS_N"/>
    <property type="match status" value="1"/>
</dbReference>
<reference evidence="11 12" key="1">
    <citation type="submission" date="2020-10" db="EMBL/GenBank/DDBJ databases">
        <title>Ca. Dormibacterota MAGs.</title>
        <authorList>
            <person name="Montgomery K."/>
        </authorList>
    </citation>
    <scope>NUCLEOTIDE SEQUENCE [LARGE SCALE GENOMIC DNA]</scope>
    <source>
        <strain evidence="11">SC8811_S16_3</strain>
    </source>
</reference>
<evidence type="ECO:0000256" key="2">
    <source>
        <dbReference type="ARBA" id="ARBA00022490"/>
    </source>
</evidence>
<dbReference type="NCBIfam" id="TIGR02432">
    <property type="entry name" value="lysidine_TilS_N"/>
    <property type="match status" value="1"/>
</dbReference>
<keyword evidence="2 8" id="KW-0963">Cytoplasm</keyword>
<evidence type="ECO:0000313" key="12">
    <source>
        <dbReference type="Proteomes" id="UP000620075"/>
    </source>
</evidence>
<dbReference type="Pfam" id="PF01171">
    <property type="entry name" value="ATP_bind_3"/>
    <property type="match status" value="1"/>
</dbReference>
<keyword evidence="3 8" id="KW-0436">Ligase</keyword>
<accession>A0A934KFK8</accession>
<evidence type="ECO:0000256" key="7">
    <source>
        <dbReference type="ARBA" id="ARBA00048539"/>
    </source>
</evidence>
<evidence type="ECO:0000256" key="5">
    <source>
        <dbReference type="ARBA" id="ARBA00022741"/>
    </source>
</evidence>
<keyword evidence="5 8" id="KW-0547">Nucleotide-binding</keyword>
<comment type="caution">
    <text evidence="11">The sequence shown here is derived from an EMBL/GenBank/DDBJ whole genome shotgun (WGS) entry which is preliminary data.</text>
</comment>
<dbReference type="SUPFAM" id="SSF52402">
    <property type="entry name" value="Adenine nucleotide alpha hydrolases-like"/>
    <property type="match status" value="1"/>
</dbReference>
<dbReference type="SUPFAM" id="SSF56037">
    <property type="entry name" value="PheT/TilS domain"/>
    <property type="match status" value="1"/>
</dbReference>
<keyword evidence="6 8" id="KW-0067">ATP-binding</keyword>
<evidence type="ECO:0000256" key="6">
    <source>
        <dbReference type="ARBA" id="ARBA00022840"/>
    </source>
</evidence>
<feature type="binding site" evidence="8">
    <location>
        <begin position="79"/>
        <end position="84"/>
    </location>
    <ligand>
        <name>ATP</name>
        <dbReference type="ChEBI" id="CHEBI:30616"/>
    </ligand>
</feature>
<name>A0A934KFK8_9BACT</name>
<dbReference type="InterPro" id="IPR012094">
    <property type="entry name" value="tRNA_Ile_lys_synt"/>
</dbReference>
<gene>
    <name evidence="8 11" type="primary">tilS</name>
    <name evidence="11" type="ORF">JF888_04835</name>
</gene>
<dbReference type="Proteomes" id="UP000620075">
    <property type="component" value="Unassembled WGS sequence"/>
</dbReference>
<comment type="similarity">
    <text evidence="8">Belongs to the tRNA(Ile)-lysidine synthase family.</text>
</comment>
<evidence type="ECO:0000256" key="8">
    <source>
        <dbReference type="HAMAP-Rule" id="MF_01161"/>
    </source>
</evidence>
<evidence type="ECO:0000259" key="10">
    <source>
        <dbReference type="SMART" id="SM00977"/>
    </source>
</evidence>
<comment type="domain">
    <text evidence="8">The N-terminal region contains the highly conserved SGGXDS motif, predicted to be a P-loop motif involved in ATP binding.</text>
</comment>
<dbReference type="GO" id="GO:0005524">
    <property type="term" value="F:ATP binding"/>
    <property type="evidence" value="ECO:0007669"/>
    <property type="project" value="UniProtKB-UniRule"/>
</dbReference>
<dbReference type="HAMAP" id="MF_01161">
    <property type="entry name" value="tRNA_Ile_lys_synt"/>
    <property type="match status" value="1"/>
</dbReference>